<reference evidence="1" key="1">
    <citation type="journal article" date="2021" name="Front. Microbiol.">
        <title>Comprehensive Comparative Genomics and Phenotyping of Methylobacterium Species.</title>
        <authorList>
            <person name="Alessa O."/>
            <person name="Ogura Y."/>
            <person name="Fujitani Y."/>
            <person name="Takami H."/>
            <person name="Hayashi T."/>
            <person name="Sahin N."/>
            <person name="Tani A."/>
        </authorList>
    </citation>
    <scope>NUCLEOTIDE SEQUENCE</scope>
    <source>
        <strain evidence="1">KCTC 52305</strain>
    </source>
</reference>
<protein>
    <recommendedName>
        <fullName evidence="3">NUDIX hydrolase</fullName>
    </recommendedName>
</protein>
<dbReference type="RefSeq" id="WP_203236307.1">
    <property type="nucleotide sequence ID" value="NZ_BPQH01000014.1"/>
</dbReference>
<gene>
    <name evidence="1" type="ORF">OPKNFCMD_4305</name>
</gene>
<evidence type="ECO:0008006" key="3">
    <source>
        <dbReference type="Google" id="ProtNLM"/>
    </source>
</evidence>
<dbReference type="Gene3D" id="3.90.79.10">
    <property type="entry name" value="Nucleoside Triphosphate Pyrophosphohydrolase"/>
    <property type="match status" value="1"/>
</dbReference>
<name>A0ABQ4R3L1_9HYPH</name>
<dbReference type="Proteomes" id="UP001055167">
    <property type="component" value="Unassembled WGS sequence"/>
</dbReference>
<organism evidence="1 2">
    <name type="scientific">Methylobacterium crusticola</name>
    <dbReference type="NCBI Taxonomy" id="1697972"/>
    <lineage>
        <taxon>Bacteria</taxon>
        <taxon>Pseudomonadati</taxon>
        <taxon>Pseudomonadota</taxon>
        <taxon>Alphaproteobacteria</taxon>
        <taxon>Hyphomicrobiales</taxon>
        <taxon>Methylobacteriaceae</taxon>
        <taxon>Methylobacterium</taxon>
    </lineage>
</organism>
<dbReference type="SUPFAM" id="SSF55811">
    <property type="entry name" value="Nudix"/>
    <property type="match status" value="1"/>
</dbReference>
<accession>A0ABQ4R3L1</accession>
<keyword evidence="2" id="KW-1185">Reference proteome</keyword>
<reference evidence="1" key="2">
    <citation type="submission" date="2021-08" db="EMBL/GenBank/DDBJ databases">
        <authorList>
            <person name="Tani A."/>
            <person name="Ola A."/>
            <person name="Ogura Y."/>
            <person name="Katsura K."/>
            <person name="Hayashi T."/>
        </authorList>
    </citation>
    <scope>NUCLEOTIDE SEQUENCE</scope>
    <source>
        <strain evidence="1">KCTC 52305</strain>
    </source>
</reference>
<proteinExistence type="predicted"/>
<comment type="caution">
    <text evidence="1">The sequence shown here is derived from an EMBL/GenBank/DDBJ whole genome shotgun (WGS) entry which is preliminary data.</text>
</comment>
<evidence type="ECO:0000313" key="2">
    <source>
        <dbReference type="Proteomes" id="UP001055167"/>
    </source>
</evidence>
<dbReference type="EMBL" id="BPQH01000014">
    <property type="protein sequence ID" value="GJD51550.1"/>
    <property type="molecule type" value="Genomic_DNA"/>
</dbReference>
<dbReference type="InterPro" id="IPR015797">
    <property type="entry name" value="NUDIX_hydrolase-like_dom_sf"/>
</dbReference>
<evidence type="ECO:0000313" key="1">
    <source>
        <dbReference type="EMBL" id="GJD51550.1"/>
    </source>
</evidence>
<sequence>MAPATLTRVPRVTAALRDHDWAWARENRPRIDAHWAARRAARPAMFNGRVLMMSGQALADGTLHAWLFETDYAVLTAFKDLGFPDPSVSNAFAAAVPRTADGAYLLGVMNRHTASAGQVYFPCGTPDHADVAPDGTVDLAASALRELREETGLVATGAPDAGWVVVRDGGLTAFLKPVALPDDAATVLARVDAHLAAEAEPELAGILTVRGPRDIDPARMPGFVQAYLRAAFA</sequence>